<dbReference type="InterPro" id="IPR051366">
    <property type="entry name" value="DEF8"/>
</dbReference>
<evidence type="ECO:0000313" key="7">
    <source>
        <dbReference type="Proteomes" id="UP000792457"/>
    </source>
</evidence>
<keyword evidence="7" id="KW-1185">Reference proteome</keyword>
<dbReference type="EMBL" id="KZ308931">
    <property type="protein sequence ID" value="KAG8235628.1"/>
    <property type="molecule type" value="Genomic_DNA"/>
</dbReference>
<gene>
    <name evidence="6" type="ORF">J437_LFUL014886</name>
</gene>
<dbReference type="SMART" id="SM01175">
    <property type="entry name" value="DUF4206"/>
    <property type="match status" value="1"/>
</dbReference>
<accession>A0A8K0KJW0</accession>
<evidence type="ECO:0000256" key="3">
    <source>
        <dbReference type="ARBA" id="ARBA00022771"/>
    </source>
</evidence>
<dbReference type="GO" id="GO:0008270">
    <property type="term" value="F:zinc ion binding"/>
    <property type="evidence" value="ECO:0007669"/>
    <property type="project" value="UniProtKB-KW"/>
</dbReference>
<dbReference type="Pfam" id="PF13901">
    <property type="entry name" value="RH_dom"/>
    <property type="match status" value="1"/>
</dbReference>
<evidence type="ECO:0000256" key="4">
    <source>
        <dbReference type="ARBA" id="ARBA00022833"/>
    </source>
</evidence>
<protein>
    <recommendedName>
        <fullName evidence="5">Rubicon Homology domain-containing protein</fullName>
    </recommendedName>
</protein>
<dbReference type="Proteomes" id="UP000792457">
    <property type="component" value="Unassembled WGS sequence"/>
</dbReference>
<dbReference type="OrthoDB" id="1918044at2759"/>
<name>A0A8K0KJW0_LADFU</name>
<keyword evidence="4" id="KW-0862">Zinc</keyword>
<keyword evidence="3" id="KW-0863">Zinc-finger</keyword>
<sequence length="230" mass="27218">MLPEKSEKTWIEARRCDYDGKYYCHVCHRNSVSVIPARVIHNWDFEERKICQSSKQFLSLMAKRPVLKLQEINPMLFNFVEELSLVKKIREDILLMKKYFISCKDATESRILWKLSDRQHFAENVDAYSMQDLIDVNTGVLLEYLKNIQTIFIKHIKEDCKLCYGKGYICEVCGEEPVIFPFDAAVTICQKCQSVYHKLCWTKRNQQCRKCERVLRRSLQRLETLTVDDG</sequence>
<dbReference type="InterPro" id="IPR025258">
    <property type="entry name" value="RH_dom"/>
</dbReference>
<feature type="domain" description="Rubicon Homology" evidence="5">
    <location>
        <begin position="14"/>
        <end position="218"/>
    </location>
</feature>
<reference evidence="6" key="1">
    <citation type="submission" date="2013-04" db="EMBL/GenBank/DDBJ databases">
        <authorList>
            <person name="Qu J."/>
            <person name="Murali S.C."/>
            <person name="Bandaranaike D."/>
            <person name="Bellair M."/>
            <person name="Blankenburg K."/>
            <person name="Chao H."/>
            <person name="Dinh H."/>
            <person name="Doddapaneni H."/>
            <person name="Downs B."/>
            <person name="Dugan-Rocha S."/>
            <person name="Elkadiri S."/>
            <person name="Gnanaolivu R.D."/>
            <person name="Hernandez B."/>
            <person name="Javaid M."/>
            <person name="Jayaseelan J.C."/>
            <person name="Lee S."/>
            <person name="Li M."/>
            <person name="Ming W."/>
            <person name="Munidasa M."/>
            <person name="Muniz J."/>
            <person name="Nguyen L."/>
            <person name="Ongeri F."/>
            <person name="Osuji N."/>
            <person name="Pu L.-L."/>
            <person name="Puazo M."/>
            <person name="Qu C."/>
            <person name="Quiroz J."/>
            <person name="Raj R."/>
            <person name="Weissenberger G."/>
            <person name="Xin Y."/>
            <person name="Zou X."/>
            <person name="Han Y."/>
            <person name="Richards S."/>
            <person name="Worley K."/>
            <person name="Muzny D."/>
            <person name="Gibbs R."/>
        </authorList>
    </citation>
    <scope>NUCLEOTIDE SEQUENCE</scope>
    <source>
        <strain evidence="6">Sampled in the wild</strain>
    </source>
</reference>
<evidence type="ECO:0000259" key="5">
    <source>
        <dbReference type="SMART" id="SM01175"/>
    </source>
</evidence>
<keyword evidence="1" id="KW-0479">Metal-binding</keyword>
<organism evidence="6 7">
    <name type="scientific">Ladona fulva</name>
    <name type="common">Scarce chaser dragonfly</name>
    <name type="synonym">Libellula fulva</name>
    <dbReference type="NCBI Taxonomy" id="123851"/>
    <lineage>
        <taxon>Eukaryota</taxon>
        <taxon>Metazoa</taxon>
        <taxon>Ecdysozoa</taxon>
        <taxon>Arthropoda</taxon>
        <taxon>Hexapoda</taxon>
        <taxon>Insecta</taxon>
        <taxon>Pterygota</taxon>
        <taxon>Palaeoptera</taxon>
        <taxon>Odonata</taxon>
        <taxon>Epiprocta</taxon>
        <taxon>Anisoptera</taxon>
        <taxon>Libelluloidea</taxon>
        <taxon>Libellulidae</taxon>
        <taxon>Ladona</taxon>
    </lineage>
</organism>
<reference evidence="6" key="2">
    <citation type="submission" date="2017-10" db="EMBL/GenBank/DDBJ databases">
        <title>Ladona fulva Genome sequencing and assembly.</title>
        <authorList>
            <person name="Murali S."/>
            <person name="Richards S."/>
            <person name="Bandaranaike D."/>
            <person name="Bellair M."/>
            <person name="Blankenburg K."/>
            <person name="Chao H."/>
            <person name="Dinh H."/>
            <person name="Doddapaneni H."/>
            <person name="Dugan-Rocha S."/>
            <person name="Elkadiri S."/>
            <person name="Gnanaolivu R."/>
            <person name="Hernandez B."/>
            <person name="Skinner E."/>
            <person name="Javaid M."/>
            <person name="Lee S."/>
            <person name="Li M."/>
            <person name="Ming W."/>
            <person name="Munidasa M."/>
            <person name="Muniz J."/>
            <person name="Nguyen L."/>
            <person name="Hughes D."/>
            <person name="Osuji N."/>
            <person name="Pu L.-L."/>
            <person name="Puazo M."/>
            <person name="Qu C."/>
            <person name="Quiroz J."/>
            <person name="Raj R."/>
            <person name="Weissenberger G."/>
            <person name="Xin Y."/>
            <person name="Zou X."/>
            <person name="Han Y."/>
            <person name="Worley K."/>
            <person name="Muzny D."/>
            <person name="Gibbs R."/>
        </authorList>
    </citation>
    <scope>NUCLEOTIDE SEQUENCE</scope>
    <source>
        <strain evidence="6">Sampled in the wild</strain>
    </source>
</reference>
<dbReference type="PANTHER" id="PTHR12326">
    <property type="entry name" value="PLECKSTRIN HOMOLOGY DOMAIN CONTAINING PROTEIN"/>
    <property type="match status" value="1"/>
</dbReference>
<evidence type="ECO:0000313" key="6">
    <source>
        <dbReference type="EMBL" id="KAG8235628.1"/>
    </source>
</evidence>
<keyword evidence="2" id="KW-0677">Repeat</keyword>
<evidence type="ECO:0000256" key="1">
    <source>
        <dbReference type="ARBA" id="ARBA00022723"/>
    </source>
</evidence>
<proteinExistence type="predicted"/>
<dbReference type="PANTHER" id="PTHR12326:SF3">
    <property type="entry name" value="DIFFERENTIALLY EXPRESSED IN FDCP 8 HOMOLOG"/>
    <property type="match status" value="1"/>
</dbReference>
<comment type="caution">
    <text evidence="6">The sequence shown here is derived from an EMBL/GenBank/DDBJ whole genome shotgun (WGS) entry which is preliminary data.</text>
</comment>
<evidence type="ECO:0000256" key="2">
    <source>
        <dbReference type="ARBA" id="ARBA00022737"/>
    </source>
</evidence>
<dbReference type="AlphaFoldDB" id="A0A8K0KJW0"/>